<feature type="transmembrane region" description="Helical" evidence="6">
    <location>
        <begin position="39"/>
        <end position="61"/>
    </location>
</feature>
<comment type="caution">
    <text evidence="8">The sequence shown here is derived from an EMBL/GenBank/DDBJ whole genome shotgun (WGS) entry which is preliminary data.</text>
</comment>
<dbReference type="EMBL" id="LSRX01000365">
    <property type="protein sequence ID" value="OLP99364.1"/>
    <property type="molecule type" value="Genomic_DNA"/>
</dbReference>
<evidence type="ECO:0000256" key="1">
    <source>
        <dbReference type="ARBA" id="ARBA00004141"/>
    </source>
</evidence>
<feature type="transmembrane region" description="Helical" evidence="6">
    <location>
        <begin position="73"/>
        <end position="97"/>
    </location>
</feature>
<feature type="transmembrane region" description="Helical" evidence="6">
    <location>
        <begin position="1686"/>
        <end position="1710"/>
    </location>
</feature>
<dbReference type="Pfam" id="PF00520">
    <property type="entry name" value="Ion_trans"/>
    <property type="match status" value="1"/>
</dbReference>
<dbReference type="PANTHER" id="PTHR19446">
    <property type="entry name" value="REVERSE TRANSCRIPTASES"/>
    <property type="match status" value="1"/>
</dbReference>
<dbReference type="InterPro" id="IPR000477">
    <property type="entry name" value="RT_dom"/>
</dbReference>
<dbReference type="InterPro" id="IPR027359">
    <property type="entry name" value="Volt_channel_dom_sf"/>
</dbReference>
<keyword evidence="9" id="KW-1185">Reference proteome</keyword>
<dbReference type="PROSITE" id="PS50222">
    <property type="entry name" value="EF_HAND_2"/>
    <property type="match status" value="1"/>
</dbReference>
<feature type="transmembrane region" description="Helical" evidence="6">
    <location>
        <begin position="109"/>
        <end position="130"/>
    </location>
</feature>
<keyword evidence="3 6" id="KW-1133">Transmembrane helix</keyword>
<evidence type="ECO:0000259" key="7">
    <source>
        <dbReference type="PROSITE" id="PS50222"/>
    </source>
</evidence>
<evidence type="ECO:0000256" key="2">
    <source>
        <dbReference type="ARBA" id="ARBA00022692"/>
    </source>
</evidence>
<dbReference type="GO" id="GO:0005216">
    <property type="term" value="F:monoatomic ion channel activity"/>
    <property type="evidence" value="ECO:0007669"/>
    <property type="project" value="InterPro"/>
</dbReference>
<dbReference type="GO" id="GO:0005509">
    <property type="term" value="F:calcium ion binding"/>
    <property type="evidence" value="ECO:0007669"/>
    <property type="project" value="InterPro"/>
</dbReference>
<dbReference type="PROSITE" id="PS00018">
    <property type="entry name" value="EF_HAND_1"/>
    <property type="match status" value="1"/>
</dbReference>
<feature type="region of interest" description="Disordered" evidence="5">
    <location>
        <begin position="1328"/>
        <end position="1350"/>
    </location>
</feature>
<dbReference type="Pfam" id="PF00078">
    <property type="entry name" value="RVT_1"/>
    <property type="match status" value="1"/>
</dbReference>
<keyword evidence="2 6" id="KW-0812">Transmembrane</keyword>
<evidence type="ECO:0000256" key="4">
    <source>
        <dbReference type="ARBA" id="ARBA00023136"/>
    </source>
</evidence>
<evidence type="ECO:0000256" key="5">
    <source>
        <dbReference type="SAM" id="MobiDB-lite"/>
    </source>
</evidence>
<dbReference type="Proteomes" id="UP000186817">
    <property type="component" value="Unassembled WGS sequence"/>
</dbReference>
<evidence type="ECO:0000256" key="6">
    <source>
        <dbReference type="SAM" id="Phobius"/>
    </source>
</evidence>
<dbReference type="InterPro" id="IPR018247">
    <property type="entry name" value="EF_Hand_1_Ca_BS"/>
</dbReference>
<reference evidence="8 9" key="1">
    <citation type="submission" date="2016-02" db="EMBL/GenBank/DDBJ databases">
        <title>Genome analysis of coral dinoflagellate symbionts highlights evolutionary adaptations to a symbiotic lifestyle.</title>
        <authorList>
            <person name="Aranda M."/>
            <person name="Li Y."/>
            <person name="Liew Y.J."/>
            <person name="Baumgarten S."/>
            <person name="Simakov O."/>
            <person name="Wilson M."/>
            <person name="Piel J."/>
            <person name="Ashoor H."/>
            <person name="Bougouffa S."/>
            <person name="Bajic V.B."/>
            <person name="Ryu T."/>
            <person name="Ravasi T."/>
            <person name="Bayer T."/>
            <person name="Micklem G."/>
            <person name="Kim H."/>
            <person name="Bhak J."/>
            <person name="Lajeunesse T.C."/>
            <person name="Voolstra C.R."/>
        </authorList>
    </citation>
    <scope>NUCLEOTIDE SEQUENCE [LARGE SCALE GENOMIC DNA]</scope>
    <source>
        <strain evidence="8 9">CCMP2467</strain>
    </source>
</reference>
<dbReference type="InterPro" id="IPR002048">
    <property type="entry name" value="EF_hand_dom"/>
</dbReference>
<organism evidence="8 9">
    <name type="scientific">Symbiodinium microadriaticum</name>
    <name type="common">Dinoflagellate</name>
    <name type="synonym">Zooxanthella microadriatica</name>
    <dbReference type="NCBI Taxonomy" id="2951"/>
    <lineage>
        <taxon>Eukaryota</taxon>
        <taxon>Sar</taxon>
        <taxon>Alveolata</taxon>
        <taxon>Dinophyceae</taxon>
        <taxon>Suessiales</taxon>
        <taxon>Symbiodiniaceae</taxon>
        <taxon>Symbiodinium</taxon>
    </lineage>
</organism>
<dbReference type="GO" id="GO:0016020">
    <property type="term" value="C:membrane"/>
    <property type="evidence" value="ECO:0007669"/>
    <property type="project" value="UniProtKB-SubCell"/>
</dbReference>
<feature type="compositionally biased region" description="Polar residues" evidence="5">
    <location>
        <begin position="359"/>
        <end position="372"/>
    </location>
</feature>
<dbReference type="OrthoDB" id="436416at2759"/>
<dbReference type="Gene3D" id="1.20.120.350">
    <property type="entry name" value="Voltage-gated potassium channels. Chain C"/>
    <property type="match status" value="1"/>
</dbReference>
<name>A0A1Q9DW17_SYMMI</name>
<keyword evidence="4 6" id="KW-0472">Membrane</keyword>
<feature type="transmembrane region" description="Helical" evidence="6">
    <location>
        <begin position="1605"/>
        <end position="1625"/>
    </location>
</feature>
<evidence type="ECO:0000313" key="9">
    <source>
        <dbReference type="Proteomes" id="UP000186817"/>
    </source>
</evidence>
<gene>
    <name evidence="8" type="ORF">AK812_SmicGene18116</name>
</gene>
<evidence type="ECO:0000256" key="3">
    <source>
        <dbReference type="ARBA" id="ARBA00022989"/>
    </source>
</evidence>
<dbReference type="InterPro" id="IPR005821">
    <property type="entry name" value="Ion_trans_dom"/>
</dbReference>
<accession>A0A1Q9DW17</accession>
<feature type="region of interest" description="Disordered" evidence="5">
    <location>
        <begin position="1267"/>
        <end position="1302"/>
    </location>
</feature>
<evidence type="ECO:0000313" key="8">
    <source>
        <dbReference type="EMBL" id="OLP99364.1"/>
    </source>
</evidence>
<proteinExistence type="predicted"/>
<protein>
    <recommendedName>
        <fullName evidence="7">EF-hand domain-containing protein</fullName>
    </recommendedName>
</protein>
<feature type="region of interest" description="Disordered" evidence="5">
    <location>
        <begin position="351"/>
        <end position="374"/>
    </location>
</feature>
<feature type="domain" description="EF-hand" evidence="7">
    <location>
        <begin position="1773"/>
        <end position="1808"/>
    </location>
</feature>
<comment type="subcellular location">
    <subcellularLocation>
        <location evidence="1">Membrane</location>
        <topology evidence="1">Multi-pass membrane protein</topology>
    </subcellularLocation>
</comment>
<feature type="region of interest" description="Disordered" evidence="5">
    <location>
        <begin position="1863"/>
        <end position="1912"/>
    </location>
</feature>
<sequence length="1912" mass="212910">MGSEASSVRARGAADTISKVIDEHLQKTRSTTVKTRVQALVRTPAFEMACALVVVANAVIIGIRADLPVTADVFVYDVIELIMALAFLAELVLRVAASGRAYFTDKGGVFNILDAILIFVMFADAINALANVHMLGIDDGPGGQIDYVWVHRRLQGLTAVNVDWEVPWRPHAALRVQLQWGVGQLPMLQVLKKPAVRTKREASFSWSPAPFVRVMSHVQINRFMRWLADFSHSVECSLLEHGGGGRGWNLAWVRKPLAPQQPEGTQWKGNLAGFWNRLGVWLVSYPGNFPPGVKAKIKEHLVKVADNWHDDSLCMTAGEFADRMCQNFPDASRPQVLVDVVKAQLRSAVQKDTQERNQRYQAKTQRPYQNLGSEVRSHARRAGWWEIWCAADTGRDAGQLRTLSTQVRMAAQAQSQQLRPINLQRAHHKFRTIARKACGPDEWTADMLRALDQEAGTLLVEEMLQWEREGVLPDQLTMVRYTLLPKSAEDERPIGLTSYLYRSYCRLRWDLYAQWLEDYRRSAPWDRALPGHSSLDTALARTARHEVCKHTRKHGVTALVDLSSFYELVPHAVLLREGLEKGFPPVLLNAAAQVYGGNRFIEAEGVTAAPIRTSQGLIAGCPLAPGLSKIILHNPMQELYDSNLLTHQDLWIDDIGLDVIHQSPTQAAVRSVKAFRLLKAALEASSLVWSRKKTVFVCTSGAAKAAVERLRTSEDPPIALTSTDLGLDCGGGVRRRVTKHRSRLHKAAGRQKRLRALAPKDRRVKIRMVKGSLQPVGLFGHQATGVTPRRFKWLRFLYAEALGRMKIGSVMCVLEANAGRTRDPKEVIMAQHIQAHSRMMLQWPREAEDSLTKAWQSLQLSLSETRWPWQKVTGPLGAMVTYLKELGWEAQGPRHWSISGRTYDVASAEGLHAVVWHLKNAIQQQRWTAVAATPGAEDAVNGIDWQAANKAVKHLAPLEKTAVQTLWQAALKAGPGAFCQRCQTEASLQHVLYDCAMWVGQALPPPSILSMQAQGCHTSLWLRGLPAKRAFYEADSSAEIKGVWPVPDVTDVRFATDATGPKDPRDGPVIWGVIAFRVLDGDQEGDLNTGRIQVVGSITGALSHEQTVFRGEAAAVCETVQAHPGEDELDITLDCEGVLRRILRRNPGHSNRDLLDPVRAVAHRLRLTWINSHLGRQAFGAKFGHDEEWRRQANFVVDELVKNRALRIAGPTVQASVRMWDKQVQEVLQFLGQRVSFLLTADEADKAEVLFHPKADRQQLELLIQERTRGGAGGQGGQEKKGKKKQTFKKNSVSEGTPSDDELRRRLAALNVAREAEASSAAVDREAVLQVRDTLPPRPPAPKRAKTEDVLEEEPLTQLLPEVTALVIHLVPVVARMGPSQGAARHMVFALIQQRVIMAQGWLDRLDAKTHRHWHYYLACIVAWLSSRGLSLADVTVSNVGLETQEGHLQLFDLATWKVTGVAKWSSGSGFERYLRDRCPEVLETIQHQRDRAPERMFEVFVPGGGPSEEKLKAESTAIAKAADHAGLLMELLMDEQSGIDLKDTTIQGTEVNHITVPLVQSTGGLMKLYRVVRLLRVIRMARLFHMVPELHFTLTLMTTSSTSFFWAAVLMLLIMYLVALYFTVVSRQFAETEFPQTADGVRPPELDALEVFWGSTGKSINSLFLAVFGGQDWHNMLLVFGDGTWWYIINSIVLSLFVGFALVVLLNLVNGVLVEGAQTMIAERKTNELVRMAADIFVHSGHKAGSELTPEEFDALVHTKAMDNYLEAIGIDPNEAGDRLFRFLDRDDSGSVSVVEFVQGCLRLRGPAKALDLAEMHLWSKERNVETTHRIGHLRRSMDEVAGSLAQTGSVLERRLKAESNSDEATKVFEASDCSPRLPPLDEDMPPDILPRASPDLTLLRSLPQGLRDAQ</sequence>
<dbReference type="SUPFAM" id="SSF81324">
    <property type="entry name" value="Voltage-gated potassium channels"/>
    <property type="match status" value="1"/>
</dbReference>